<dbReference type="AlphaFoldDB" id="A0AAV6LDQ3"/>
<evidence type="ECO:0000313" key="4">
    <source>
        <dbReference type="Proteomes" id="UP000823749"/>
    </source>
</evidence>
<reference evidence="3" key="1">
    <citation type="submission" date="2020-08" db="EMBL/GenBank/DDBJ databases">
        <title>Plant Genome Project.</title>
        <authorList>
            <person name="Zhang R.-G."/>
        </authorList>
    </citation>
    <scope>NUCLEOTIDE SEQUENCE</scope>
    <source>
        <strain evidence="3">WSP0</strain>
        <tissue evidence="3">Leaf</tissue>
    </source>
</reference>
<evidence type="ECO:0000256" key="1">
    <source>
        <dbReference type="ARBA" id="ARBA00009800"/>
    </source>
</evidence>
<name>A0AAV6LDQ3_9ERIC</name>
<sequence>MGSRPNILGLFLWLYYLAISGSKFVASQSNTGAPAVVQGTAYISGTVSVGTTDVDFICATLDWWPPQKSFSPLKIRMGGTLQDNVRYQTVGDQTPCTGFVQNSAGPFGFTQGCLPMARWDALNVFFKEAGARIIFGLNALTGRTVGSDGTATGAWNSTNAESLITYTINKGVDDHLVDKILDPNYLGGESQTFSSLQTILKNSGTSTVAWVGEAGGAYNSGHNHVTNTFVFSFWYLDQLGMAASFDTKTYCRQSLVGGNYGLLNTTTFVPNPDYYSALLFHRLMGRKVLATTFNGTNKVRAYTHCAQRSKGITLLLINLDGNNTAQVGVSISNVIVTQPLNRNSAPLSANSGGIIREEYHLTAANGDLQSQTVLLNGKPLTVDSNRGFLWRNSSLATHECEPFATCNCWSLLYSVCALSQYSGSCL</sequence>
<evidence type="ECO:0000256" key="2">
    <source>
        <dbReference type="SAM" id="SignalP"/>
    </source>
</evidence>
<dbReference type="GO" id="GO:0009505">
    <property type="term" value="C:plant-type cell wall"/>
    <property type="evidence" value="ECO:0007669"/>
    <property type="project" value="TreeGrafter"/>
</dbReference>
<dbReference type="InterPro" id="IPR017853">
    <property type="entry name" value="GH"/>
</dbReference>
<proteinExistence type="inferred from homology"/>
<dbReference type="PANTHER" id="PTHR14363:SF45">
    <property type="entry name" value="HEPARANASE-LIKE PROTEIN 3 ISOFORM X1"/>
    <property type="match status" value="1"/>
</dbReference>
<gene>
    <name evidence="3" type="ORF">RHGRI_005553</name>
</gene>
<dbReference type="EMBL" id="JACTNZ010000002">
    <property type="protein sequence ID" value="KAG5562861.1"/>
    <property type="molecule type" value="Genomic_DNA"/>
</dbReference>
<dbReference type="Pfam" id="PF03662">
    <property type="entry name" value="Glyco_hydro_79n"/>
    <property type="match status" value="1"/>
</dbReference>
<accession>A0AAV6LDQ3</accession>
<protein>
    <submittedName>
        <fullName evidence="3">Uncharacterized protein</fullName>
    </submittedName>
</protein>
<organism evidence="3 4">
    <name type="scientific">Rhododendron griersonianum</name>
    <dbReference type="NCBI Taxonomy" id="479676"/>
    <lineage>
        <taxon>Eukaryota</taxon>
        <taxon>Viridiplantae</taxon>
        <taxon>Streptophyta</taxon>
        <taxon>Embryophyta</taxon>
        <taxon>Tracheophyta</taxon>
        <taxon>Spermatophyta</taxon>
        <taxon>Magnoliopsida</taxon>
        <taxon>eudicotyledons</taxon>
        <taxon>Gunneridae</taxon>
        <taxon>Pentapetalae</taxon>
        <taxon>asterids</taxon>
        <taxon>Ericales</taxon>
        <taxon>Ericaceae</taxon>
        <taxon>Ericoideae</taxon>
        <taxon>Rhodoreae</taxon>
        <taxon>Rhododendron</taxon>
    </lineage>
</organism>
<dbReference type="GO" id="GO:0004566">
    <property type="term" value="F:beta-glucuronidase activity"/>
    <property type="evidence" value="ECO:0007669"/>
    <property type="project" value="TreeGrafter"/>
</dbReference>
<dbReference type="InterPro" id="IPR005199">
    <property type="entry name" value="Glyco_hydro_79"/>
</dbReference>
<keyword evidence="2" id="KW-0732">Signal</keyword>
<dbReference type="Gene3D" id="3.20.20.80">
    <property type="entry name" value="Glycosidases"/>
    <property type="match status" value="2"/>
</dbReference>
<comment type="caution">
    <text evidence="3">The sequence shown here is derived from an EMBL/GenBank/DDBJ whole genome shotgun (WGS) entry which is preliminary data.</text>
</comment>
<dbReference type="PANTHER" id="PTHR14363">
    <property type="entry name" value="HEPARANASE-RELATED"/>
    <property type="match status" value="1"/>
</dbReference>
<dbReference type="SUPFAM" id="SSF51445">
    <property type="entry name" value="(Trans)glycosidases"/>
    <property type="match status" value="2"/>
</dbReference>
<feature type="chain" id="PRO_5043372316" evidence="2">
    <location>
        <begin position="23"/>
        <end position="426"/>
    </location>
</feature>
<dbReference type="Proteomes" id="UP000823749">
    <property type="component" value="Chromosome 2"/>
</dbReference>
<evidence type="ECO:0000313" key="3">
    <source>
        <dbReference type="EMBL" id="KAG5562861.1"/>
    </source>
</evidence>
<keyword evidence="4" id="KW-1185">Reference proteome</keyword>
<feature type="signal peptide" evidence="2">
    <location>
        <begin position="1"/>
        <end position="22"/>
    </location>
</feature>
<dbReference type="GO" id="GO:0016020">
    <property type="term" value="C:membrane"/>
    <property type="evidence" value="ECO:0007669"/>
    <property type="project" value="InterPro"/>
</dbReference>
<comment type="similarity">
    <text evidence="1">Belongs to the glycosyl hydrolase 79 family.</text>
</comment>